<feature type="signal peptide" evidence="1">
    <location>
        <begin position="1"/>
        <end position="21"/>
    </location>
</feature>
<dbReference type="AlphaFoldDB" id="A0A448ITC4"/>
<reference evidence="2 3" key="1">
    <citation type="submission" date="2018-12" db="EMBL/GenBank/DDBJ databases">
        <authorList>
            <consortium name="Pathogen Informatics"/>
        </authorList>
    </citation>
    <scope>NUCLEOTIDE SEQUENCE [LARGE SCALE GENOMIC DNA]</scope>
    <source>
        <strain evidence="2 3">NCTC10437</strain>
    </source>
</reference>
<dbReference type="KEGG" id="mauu:NCTC10437_03100"/>
<organism evidence="2 3">
    <name type="scientific">Mycolicibacterium aurum</name>
    <name type="common">Mycobacterium aurum</name>
    <dbReference type="NCBI Taxonomy" id="1791"/>
    <lineage>
        <taxon>Bacteria</taxon>
        <taxon>Bacillati</taxon>
        <taxon>Actinomycetota</taxon>
        <taxon>Actinomycetes</taxon>
        <taxon>Mycobacteriales</taxon>
        <taxon>Mycobacteriaceae</taxon>
        <taxon>Mycolicibacterium</taxon>
    </lineage>
</organism>
<accession>A0A448ITC4</accession>
<feature type="chain" id="PRO_5019183440" description="Secreted protein" evidence="1">
    <location>
        <begin position="22"/>
        <end position="138"/>
    </location>
</feature>
<keyword evidence="1" id="KW-0732">Signal</keyword>
<evidence type="ECO:0000313" key="2">
    <source>
        <dbReference type="EMBL" id="VEG55634.1"/>
    </source>
</evidence>
<evidence type="ECO:0000313" key="3">
    <source>
        <dbReference type="Proteomes" id="UP000279306"/>
    </source>
</evidence>
<evidence type="ECO:0000256" key="1">
    <source>
        <dbReference type="SAM" id="SignalP"/>
    </source>
</evidence>
<name>A0A448ITC4_MYCAU</name>
<dbReference type="OrthoDB" id="4762627at2"/>
<sequence length="138" mass="14136">MKTAIIAACAAACVTGSIGLAAPAWSGGPVFNGTFLLVTEDGSTDTWVVTPCGSGCAHVVSDSGHVDVDARLANSQWTFTYTHPTGWDCEDGTDAPATRRVGVDAATLQGTVAQGPDNVCGESDVIDEPFTFTLNQIG</sequence>
<proteinExistence type="predicted"/>
<dbReference type="RefSeq" id="WP_126316590.1">
    <property type="nucleotide sequence ID" value="NZ_CVQQ01000002.1"/>
</dbReference>
<dbReference type="EMBL" id="LR134356">
    <property type="protein sequence ID" value="VEG55634.1"/>
    <property type="molecule type" value="Genomic_DNA"/>
</dbReference>
<gene>
    <name evidence="2" type="ORF">NCTC10437_03100</name>
</gene>
<protein>
    <recommendedName>
        <fullName evidence="4">Secreted protein</fullName>
    </recommendedName>
</protein>
<keyword evidence="3" id="KW-1185">Reference proteome</keyword>
<dbReference type="Proteomes" id="UP000279306">
    <property type="component" value="Chromosome"/>
</dbReference>
<evidence type="ECO:0008006" key="4">
    <source>
        <dbReference type="Google" id="ProtNLM"/>
    </source>
</evidence>